<evidence type="ECO:0000313" key="3">
    <source>
        <dbReference type="EMBL" id="KAA8999041.1"/>
    </source>
</evidence>
<evidence type="ECO:0000259" key="2">
    <source>
        <dbReference type="PROSITE" id="PS51833"/>
    </source>
</evidence>
<dbReference type="InterPro" id="IPR052340">
    <property type="entry name" value="RNase_Y/CdgJ"/>
</dbReference>
<reference evidence="3 4" key="1">
    <citation type="submission" date="2019-09" db="EMBL/GenBank/DDBJ databases">
        <authorList>
            <person name="Li Y."/>
        </authorList>
    </citation>
    <scope>NUCLEOTIDE SEQUENCE [LARGE SCALE GENOMIC DNA]</scope>
    <source>
        <strain evidence="3 4">L3-3HA</strain>
    </source>
</reference>
<sequence length="407" mass="47273">MYSFVARQPILNRYLQPVAYELLFRQGIRNRFPDVSAEYATTQLISEQFLTTPLNKLAGEYPCYINFPYQMLVDGQAEILPVDKVVIEILENAKPDQELFTAVKRMKKHGFRLALDDFTMEQEWNRFLPYVDIIKFDLQQSSFNNIADYINQLKYKHLTLLAEKVETYDQFLQAKKVGCSLFQGYFFSQPEMMKSKKLSGFHRNTVELLKEANRPELDYNKIETLINSDLSLAYKLMRYVNNLRYRTSSGVISSAMSFRSIAIFLGQRELRRFVSLVSITSGSENKSSELYRMSLIRGKFCELLSLQLRPSADPIEAFLCGLFSLLDAILDSPMSLLLSQISLSKEIKQALLDKSGELALYLAFIADYEQQNWPQLNRYISSMRLDERQVIQMMAEATRWSDELLEM</sequence>
<dbReference type="SUPFAM" id="SSF141868">
    <property type="entry name" value="EAL domain-like"/>
    <property type="match status" value="1"/>
</dbReference>
<dbReference type="Pfam" id="PF08668">
    <property type="entry name" value="HDOD"/>
    <property type="match status" value="1"/>
</dbReference>
<feature type="domain" description="HDOD" evidence="2">
    <location>
        <begin position="198"/>
        <end position="389"/>
    </location>
</feature>
<dbReference type="Gene3D" id="1.10.3210.10">
    <property type="entry name" value="Hypothetical protein af1432"/>
    <property type="match status" value="1"/>
</dbReference>
<proteinExistence type="predicted"/>
<evidence type="ECO:0000259" key="1">
    <source>
        <dbReference type="PROSITE" id="PS50883"/>
    </source>
</evidence>
<dbReference type="InterPro" id="IPR035919">
    <property type="entry name" value="EAL_sf"/>
</dbReference>
<dbReference type="InterPro" id="IPR014408">
    <property type="entry name" value="dGMP_Pdiesterase_EAL/HD-GYP"/>
</dbReference>
<dbReference type="PANTHER" id="PTHR33525">
    <property type="match status" value="1"/>
</dbReference>
<dbReference type="PROSITE" id="PS50883">
    <property type="entry name" value="EAL"/>
    <property type="match status" value="1"/>
</dbReference>
<dbReference type="AlphaFoldDB" id="A0A5J5G0C6"/>
<gene>
    <name evidence="3" type="ORF">FJU30_15330</name>
</gene>
<dbReference type="SUPFAM" id="SSF109604">
    <property type="entry name" value="HD-domain/PDEase-like"/>
    <property type="match status" value="1"/>
</dbReference>
<evidence type="ECO:0000313" key="4">
    <source>
        <dbReference type="Proteomes" id="UP000335415"/>
    </source>
</evidence>
<dbReference type="PROSITE" id="PS51833">
    <property type="entry name" value="HDOD"/>
    <property type="match status" value="1"/>
</dbReference>
<accession>A0A5J5G0C6</accession>
<dbReference type="PIRSF" id="PIRSF003180">
    <property type="entry name" value="DiGMPpdiest_YuxH"/>
    <property type="match status" value="1"/>
</dbReference>
<feature type="domain" description="EAL" evidence="1">
    <location>
        <begin position="1"/>
        <end position="204"/>
    </location>
</feature>
<dbReference type="EMBL" id="VYKJ01000007">
    <property type="protein sequence ID" value="KAA8999041.1"/>
    <property type="molecule type" value="Genomic_DNA"/>
</dbReference>
<dbReference type="Pfam" id="PF00563">
    <property type="entry name" value="EAL"/>
    <property type="match status" value="1"/>
</dbReference>
<comment type="caution">
    <text evidence="3">The sequence shown here is derived from an EMBL/GenBank/DDBJ whole genome shotgun (WGS) entry which is preliminary data.</text>
</comment>
<organism evidence="3 4">
    <name type="scientific">Affinibrenneria salicis</name>
    <dbReference type="NCBI Taxonomy" id="2590031"/>
    <lineage>
        <taxon>Bacteria</taxon>
        <taxon>Pseudomonadati</taxon>
        <taxon>Pseudomonadota</taxon>
        <taxon>Gammaproteobacteria</taxon>
        <taxon>Enterobacterales</taxon>
        <taxon>Pectobacteriaceae</taxon>
        <taxon>Affinibrenneria</taxon>
    </lineage>
</organism>
<dbReference type="PANTHER" id="PTHR33525:SF4">
    <property type="entry name" value="CYCLIC DI-GMP PHOSPHODIESTERASE CDGJ"/>
    <property type="match status" value="1"/>
</dbReference>
<dbReference type="SMART" id="SM00052">
    <property type="entry name" value="EAL"/>
    <property type="match status" value="1"/>
</dbReference>
<dbReference type="Proteomes" id="UP000335415">
    <property type="component" value="Unassembled WGS sequence"/>
</dbReference>
<dbReference type="Gene3D" id="3.20.20.450">
    <property type="entry name" value="EAL domain"/>
    <property type="match status" value="1"/>
</dbReference>
<keyword evidence="4" id="KW-1185">Reference proteome</keyword>
<dbReference type="InterPro" id="IPR001633">
    <property type="entry name" value="EAL_dom"/>
</dbReference>
<dbReference type="OrthoDB" id="9804751at2"/>
<name>A0A5J5G0C6_9GAMM</name>
<dbReference type="InterPro" id="IPR013976">
    <property type="entry name" value="HDOD"/>
</dbReference>
<dbReference type="RefSeq" id="WP_150435839.1">
    <property type="nucleotide sequence ID" value="NZ_VYKJ01000007.1"/>
</dbReference>
<protein>
    <submittedName>
        <fullName evidence="3">EAL domain-containing protein</fullName>
    </submittedName>
</protein>